<keyword evidence="2" id="KW-0274">FAD</keyword>
<feature type="domain" description="FAD-binding" evidence="3">
    <location>
        <begin position="35"/>
        <end position="398"/>
    </location>
</feature>
<dbReference type="Gene3D" id="3.40.30.120">
    <property type="match status" value="1"/>
</dbReference>
<dbReference type="Gene3D" id="3.50.50.60">
    <property type="entry name" value="FAD/NAD(P)-binding domain"/>
    <property type="match status" value="1"/>
</dbReference>
<name>A0ABS3NIT9_9GAMM</name>
<reference evidence="4 5" key="1">
    <citation type="submission" date="2021-03" db="EMBL/GenBank/DDBJ databases">
        <title>Oceanisphaera sp. nov., isolated from the intestine.</title>
        <authorList>
            <person name="Zhao L.-H."/>
            <person name="Shi L.-F."/>
        </authorList>
    </citation>
    <scope>NUCLEOTIDE SEQUENCE [LARGE SCALE GENOMIC DNA]</scope>
    <source>
        <strain evidence="4 5">DM8</strain>
    </source>
</reference>
<dbReference type="GO" id="GO:0004497">
    <property type="term" value="F:monooxygenase activity"/>
    <property type="evidence" value="ECO:0007669"/>
    <property type="project" value="UniProtKB-KW"/>
</dbReference>
<dbReference type="Gene3D" id="3.30.9.10">
    <property type="entry name" value="D-Amino Acid Oxidase, subunit A, domain 2"/>
    <property type="match status" value="1"/>
</dbReference>
<dbReference type="Pfam" id="PF21274">
    <property type="entry name" value="Rng_hyd_C"/>
    <property type="match status" value="1"/>
</dbReference>
<dbReference type="PANTHER" id="PTHR43004">
    <property type="entry name" value="TRK SYSTEM POTASSIUM UPTAKE PROTEIN"/>
    <property type="match status" value="1"/>
</dbReference>
<evidence type="ECO:0000256" key="2">
    <source>
        <dbReference type="ARBA" id="ARBA00022827"/>
    </source>
</evidence>
<protein>
    <submittedName>
        <fullName evidence="4">FAD-dependent monooxygenase</fullName>
    </submittedName>
</protein>
<organism evidence="4 5">
    <name type="scientific">Oceanisphaera pacifica</name>
    <dbReference type="NCBI Taxonomy" id="2818389"/>
    <lineage>
        <taxon>Bacteria</taxon>
        <taxon>Pseudomonadati</taxon>
        <taxon>Pseudomonadota</taxon>
        <taxon>Gammaproteobacteria</taxon>
        <taxon>Aeromonadales</taxon>
        <taxon>Aeromonadaceae</taxon>
        <taxon>Oceanisphaera</taxon>
    </lineage>
</organism>
<dbReference type="Pfam" id="PF01494">
    <property type="entry name" value="FAD_binding_3"/>
    <property type="match status" value="1"/>
</dbReference>
<comment type="caution">
    <text evidence="4">The sequence shown here is derived from an EMBL/GenBank/DDBJ whole genome shotgun (WGS) entry which is preliminary data.</text>
</comment>
<dbReference type="RefSeq" id="WP_208006371.1">
    <property type="nucleotide sequence ID" value="NZ_JAGDFX010000016.1"/>
</dbReference>
<gene>
    <name evidence="4" type="ORF">J3U76_12820</name>
</gene>
<dbReference type="InterPro" id="IPR050641">
    <property type="entry name" value="RIFMO-like"/>
</dbReference>
<sequence>MTTQQFDDVKKRTRSVIFDDGITATHTPDKDDVVQTDVLIVGSGPAGSAAALFLSNQGIANIMITKYRWTANTPRAHITNQRTMEVLRDAGIEDQVLAEAVPHELMGDTVYCESLAGEEIGRRPTWGNRPDRRADYELASPSMPCDIPQTLLEPIILKNATMRGTQTQFSTEYLGHTQDDEGVSVQVLNRLTGHTYTIRAKYMIGADGARSKVAEDINLPMEGDMDIGGSMNITFKADLSHLAAHRPSILYWVFHPGSNIGGLGAGLVRMVRPWNEWLVVWGFDINGKPPVLDNEEAIQIVRNLVGIEDLEVEILGYSLWGNNNQYATHLQKGRVFCAGDAIHKHPPSHGLGSNTSIQDSYNLCWKLAYVIKEKAGPELLESYSIERAPIAKQIVTRANGSSAEYKPIFDALGVTDATTNEEFTEKLALRKENSPGGARRRTALRAALDAKDYEFNAQGTEIGHYYDSTAVVTDDKPRPELTEDPMLHHQKSTFPGLRLPHAWLGDEKEKYSTHDIAKGTCFTIFTGITGQAWADAAARVSERLDIEITTVVVGEGQPVQDLYGDWLRQREVDEDGVILVRPDKHIGWRAYRMVEDPEAALFKVFSALLHKEIAVDDTHKAASQSELVYA</sequence>
<dbReference type="InterPro" id="IPR002938">
    <property type="entry name" value="FAD-bd"/>
</dbReference>
<evidence type="ECO:0000313" key="5">
    <source>
        <dbReference type="Proteomes" id="UP000664882"/>
    </source>
</evidence>
<keyword evidence="4" id="KW-0503">Monooxygenase</keyword>
<dbReference type="PRINTS" id="PR00420">
    <property type="entry name" value="RNGMNOXGNASE"/>
</dbReference>
<evidence type="ECO:0000313" key="4">
    <source>
        <dbReference type="EMBL" id="MBO1520499.1"/>
    </source>
</evidence>
<dbReference type="EMBL" id="JAGDFX010000016">
    <property type="protein sequence ID" value="MBO1520499.1"/>
    <property type="molecule type" value="Genomic_DNA"/>
</dbReference>
<keyword evidence="1" id="KW-0285">Flavoprotein</keyword>
<evidence type="ECO:0000256" key="1">
    <source>
        <dbReference type="ARBA" id="ARBA00022630"/>
    </source>
</evidence>
<dbReference type="InterPro" id="IPR036188">
    <property type="entry name" value="FAD/NAD-bd_sf"/>
</dbReference>
<keyword evidence="5" id="KW-1185">Reference proteome</keyword>
<dbReference type="PANTHER" id="PTHR43004:SF8">
    <property type="entry name" value="FAD-BINDING DOMAIN-CONTAINING PROTEIN-RELATED"/>
    <property type="match status" value="1"/>
</dbReference>
<accession>A0ABS3NIT9</accession>
<keyword evidence="4" id="KW-0560">Oxidoreductase</keyword>
<dbReference type="Proteomes" id="UP000664882">
    <property type="component" value="Unassembled WGS sequence"/>
</dbReference>
<proteinExistence type="predicted"/>
<evidence type="ECO:0000259" key="3">
    <source>
        <dbReference type="Pfam" id="PF01494"/>
    </source>
</evidence>
<dbReference type="SUPFAM" id="SSF51905">
    <property type="entry name" value="FAD/NAD(P)-binding domain"/>
    <property type="match status" value="1"/>
</dbReference>